<evidence type="ECO:0000256" key="3">
    <source>
        <dbReference type="ARBA" id="ARBA00022658"/>
    </source>
</evidence>
<keyword evidence="5 8" id="KW-0863">Zinc-finger</keyword>
<dbReference type="Proteomes" id="UP000291343">
    <property type="component" value="Unassembled WGS sequence"/>
</dbReference>
<evidence type="ECO:0000256" key="7">
    <source>
        <dbReference type="ARBA" id="ARBA00023212"/>
    </source>
</evidence>
<gene>
    <name evidence="13" type="ORF">LSTR_LSTR004162</name>
</gene>
<dbReference type="AlphaFoldDB" id="A0A482X970"/>
<dbReference type="STRING" id="195883.A0A482X970"/>
<feature type="domain" description="PH" evidence="10">
    <location>
        <begin position="945"/>
        <end position="1046"/>
    </location>
</feature>
<dbReference type="PANTHER" id="PTHR12673:SF267">
    <property type="entry name" value="PROTEIN CBG10230"/>
    <property type="match status" value="1"/>
</dbReference>
<keyword evidence="14" id="KW-1185">Reference proteome</keyword>
<dbReference type="Pfam" id="PF00169">
    <property type="entry name" value="PH"/>
    <property type="match status" value="2"/>
</dbReference>
<sequence>MDNTPDNTGKLCKPKLPPKPLLDGEVSRPHSRRLKSLPTPGRMHIHPGGKPPLLPKPQLLKKPSPSHSSLRSSFSSTSSTTQITVVDNLNSSNDSYASVFESISISSSADEMVVGSKTNPSISPDNSVEHLSVNCERIGEVLNPDNNCGETVPCENFKFSTSSHSFVNENEVDGSNSFNFVCEDSINNLDIVVDLNVNLVETKSDENSIVERSATDAEGDSQSSGSSFGSFTVIPSPSEKSAADSQLPNEAPIQSFLHSLSCIKKTTKQKCDKDNIESPNDSNLENSIAIDEPSSSKIVHSSSLSRLDTSKKRNSLDFNPSTGSWCENDNDIESNDGLRRKFTSWFGSFGKGNKHKDKRESCLFYCDNENDVTMNNDVNKDESDCPVIEISVKNSDDEKDPSEKLVPEDLDEVDVTVDSNSVTADSSSLLTGEVFDVENNRSSMSEESFEIGHNQLNSEQNESVETALERKRRKAFFVARELMTSEKVFIDVLKLLCFDFKEFIKQTNKDLKCCVIPEEEFNKIFHSLPQLLGLSEDLFQDLESRMSNWDNLPKISDILVKKGPFLKLCSVYIQNFEAQCNCLDECCQKYPRFAKAVECFEQSDRCKKLTLKHYMLKPVQRIPQYRMLLDDYLSHLDESSPDYLDTQRALQIVSDVANHANKSIKNMEHLGKLLQIQEQLGNYELIKPSRRFIKEGELCKLSRKESQLRYFILLNDCLLYTTFYGSMTGFRVKYELPLSGMKVTVPQSDDCRTEFSIISSTRSFTLRAKTAEECNDWVVTLQNAIKENISRQSTFINLDFAPKNMNAESIKLGKEAPIWIQDKKVTMCQSCTAEFTVTFRRHHCRACGKVVCSNCSENKAPLQYLKFQSARVCDDCHSYLIKEFNDPSSNMFDTIKTVFKLEDDEAVSNKTEYIHSLFKKQPSTMKKTKKYVPQRLKEVTANDSGSQMSGSMYMQGLDRGRSWKRRWFVLKQQVLYIYKAQEDVAALKSVPVLGYKVETVKEGLYDDSEMKFMFQLTHVNQHPLVFAVDSQHTASRWITAFEEATILK</sequence>
<keyword evidence="6" id="KW-0862">Zinc</keyword>
<dbReference type="PROSITE" id="PS50010">
    <property type="entry name" value="DH_2"/>
    <property type="match status" value="1"/>
</dbReference>
<dbReference type="EMBL" id="QKKF02015211">
    <property type="protein sequence ID" value="RZF42354.1"/>
    <property type="molecule type" value="Genomic_DNA"/>
</dbReference>
<feature type="domain" description="PH" evidence="10">
    <location>
        <begin position="691"/>
        <end position="786"/>
    </location>
</feature>
<dbReference type="InterPro" id="IPR017455">
    <property type="entry name" value="Znf_FYVE-rel"/>
</dbReference>
<feature type="region of interest" description="Disordered" evidence="9">
    <location>
        <begin position="271"/>
        <end position="306"/>
    </location>
</feature>
<comment type="subcellular location">
    <subcellularLocation>
        <location evidence="1">Cytoplasm</location>
        <location evidence="1">Cytoskeleton</location>
    </subcellularLocation>
</comment>
<evidence type="ECO:0000256" key="2">
    <source>
        <dbReference type="ARBA" id="ARBA00022490"/>
    </source>
</evidence>
<feature type="compositionally biased region" description="Polar residues" evidence="9">
    <location>
        <begin position="277"/>
        <end position="286"/>
    </location>
</feature>
<dbReference type="Pfam" id="PF01363">
    <property type="entry name" value="FYVE"/>
    <property type="match status" value="1"/>
</dbReference>
<comment type="caution">
    <text evidence="13">The sequence shown here is derived from an EMBL/GenBank/DDBJ whole genome shotgun (WGS) entry which is preliminary data.</text>
</comment>
<dbReference type="Pfam" id="PF00621">
    <property type="entry name" value="RhoGEF"/>
    <property type="match status" value="1"/>
</dbReference>
<organism evidence="13 14">
    <name type="scientific">Laodelphax striatellus</name>
    <name type="common">Small brown planthopper</name>
    <name type="synonym">Delphax striatella</name>
    <dbReference type="NCBI Taxonomy" id="195883"/>
    <lineage>
        <taxon>Eukaryota</taxon>
        <taxon>Metazoa</taxon>
        <taxon>Ecdysozoa</taxon>
        <taxon>Arthropoda</taxon>
        <taxon>Hexapoda</taxon>
        <taxon>Insecta</taxon>
        <taxon>Pterygota</taxon>
        <taxon>Neoptera</taxon>
        <taxon>Paraneoptera</taxon>
        <taxon>Hemiptera</taxon>
        <taxon>Auchenorrhyncha</taxon>
        <taxon>Fulgoroidea</taxon>
        <taxon>Delphacidae</taxon>
        <taxon>Criomorphinae</taxon>
        <taxon>Laodelphax</taxon>
    </lineage>
</organism>
<keyword evidence="3" id="KW-0344">Guanine-nucleotide releasing factor</keyword>
<evidence type="ECO:0000313" key="14">
    <source>
        <dbReference type="Proteomes" id="UP000291343"/>
    </source>
</evidence>
<dbReference type="CDD" id="cd00160">
    <property type="entry name" value="RhoGEF"/>
    <property type="match status" value="1"/>
</dbReference>
<feature type="compositionally biased region" description="Low complexity" evidence="9">
    <location>
        <begin position="221"/>
        <end position="231"/>
    </location>
</feature>
<keyword evidence="7" id="KW-0206">Cytoskeleton</keyword>
<accession>A0A482X970</accession>
<evidence type="ECO:0000259" key="11">
    <source>
        <dbReference type="PROSITE" id="PS50010"/>
    </source>
</evidence>
<dbReference type="PROSITE" id="PS50003">
    <property type="entry name" value="PH_DOMAIN"/>
    <property type="match status" value="2"/>
</dbReference>
<feature type="compositionally biased region" description="Low complexity" evidence="9">
    <location>
        <begin position="56"/>
        <end position="79"/>
    </location>
</feature>
<dbReference type="GO" id="GO:0008270">
    <property type="term" value="F:zinc ion binding"/>
    <property type="evidence" value="ECO:0007669"/>
    <property type="project" value="UniProtKB-KW"/>
</dbReference>
<dbReference type="SMR" id="A0A482X970"/>
<keyword evidence="2" id="KW-0963">Cytoplasm</keyword>
<dbReference type="SUPFAM" id="SSF50729">
    <property type="entry name" value="PH domain-like"/>
    <property type="match status" value="2"/>
</dbReference>
<dbReference type="CDD" id="cd13389">
    <property type="entry name" value="PH1_FGD5_FGD6"/>
    <property type="match status" value="1"/>
</dbReference>
<evidence type="ECO:0008006" key="15">
    <source>
        <dbReference type="Google" id="ProtNLM"/>
    </source>
</evidence>
<dbReference type="Gene3D" id="3.30.40.10">
    <property type="entry name" value="Zinc/RING finger domain, C3HC4 (zinc finger)"/>
    <property type="match status" value="1"/>
</dbReference>
<dbReference type="GO" id="GO:0005737">
    <property type="term" value="C:cytoplasm"/>
    <property type="evidence" value="ECO:0007669"/>
    <property type="project" value="TreeGrafter"/>
</dbReference>
<dbReference type="SMART" id="SM00325">
    <property type="entry name" value="RhoGEF"/>
    <property type="match status" value="1"/>
</dbReference>
<feature type="region of interest" description="Disordered" evidence="9">
    <location>
        <begin position="1"/>
        <end position="81"/>
    </location>
</feature>
<feature type="domain" description="DH" evidence="11">
    <location>
        <begin position="474"/>
        <end position="663"/>
    </location>
</feature>
<dbReference type="InterPro" id="IPR000219">
    <property type="entry name" value="DH_dom"/>
</dbReference>
<name>A0A482X970_LAOST</name>
<dbReference type="InterPro" id="IPR035899">
    <property type="entry name" value="DBL_dom_sf"/>
</dbReference>
<evidence type="ECO:0000256" key="1">
    <source>
        <dbReference type="ARBA" id="ARBA00004245"/>
    </source>
</evidence>
<evidence type="ECO:0000259" key="12">
    <source>
        <dbReference type="PROSITE" id="PS50178"/>
    </source>
</evidence>
<dbReference type="OrthoDB" id="245697at2759"/>
<reference evidence="13 14" key="1">
    <citation type="journal article" date="2017" name="Gigascience">
        <title>Genome sequence of the small brown planthopper, Laodelphax striatellus.</title>
        <authorList>
            <person name="Zhu J."/>
            <person name="Jiang F."/>
            <person name="Wang X."/>
            <person name="Yang P."/>
            <person name="Bao Y."/>
            <person name="Zhao W."/>
            <person name="Wang W."/>
            <person name="Lu H."/>
            <person name="Wang Q."/>
            <person name="Cui N."/>
            <person name="Li J."/>
            <person name="Chen X."/>
            <person name="Luo L."/>
            <person name="Yu J."/>
            <person name="Kang L."/>
            <person name="Cui F."/>
        </authorList>
    </citation>
    <scope>NUCLEOTIDE SEQUENCE [LARGE SCALE GENOMIC DNA]</scope>
    <source>
        <strain evidence="13">Lst14</strain>
    </source>
</reference>
<protein>
    <recommendedName>
        <fullName evidence="15">FYVE, RhoGEF and PH domain-containing protein 6</fullName>
    </recommendedName>
</protein>
<dbReference type="PANTHER" id="PTHR12673">
    <property type="entry name" value="FACIOGENITAL DYSPLASIA PROTEIN"/>
    <property type="match status" value="1"/>
</dbReference>
<feature type="domain" description="FYVE-type" evidence="12">
    <location>
        <begin position="822"/>
        <end position="881"/>
    </location>
</feature>
<dbReference type="InterPro" id="IPR001849">
    <property type="entry name" value="PH_domain"/>
</dbReference>
<dbReference type="SMART" id="SM00233">
    <property type="entry name" value="PH"/>
    <property type="match status" value="2"/>
</dbReference>
<dbReference type="InterPro" id="IPR011993">
    <property type="entry name" value="PH-like_dom_sf"/>
</dbReference>
<dbReference type="GO" id="GO:0005856">
    <property type="term" value="C:cytoskeleton"/>
    <property type="evidence" value="ECO:0007669"/>
    <property type="project" value="UniProtKB-SubCell"/>
</dbReference>
<dbReference type="SMART" id="SM00064">
    <property type="entry name" value="FYVE"/>
    <property type="match status" value="1"/>
</dbReference>
<proteinExistence type="predicted"/>
<evidence type="ECO:0000256" key="6">
    <source>
        <dbReference type="ARBA" id="ARBA00022833"/>
    </source>
</evidence>
<evidence type="ECO:0000259" key="10">
    <source>
        <dbReference type="PROSITE" id="PS50003"/>
    </source>
</evidence>
<dbReference type="InParanoid" id="A0A482X970"/>
<dbReference type="InterPro" id="IPR013083">
    <property type="entry name" value="Znf_RING/FYVE/PHD"/>
</dbReference>
<feature type="region of interest" description="Disordered" evidence="9">
    <location>
        <begin position="207"/>
        <end position="247"/>
    </location>
</feature>
<feature type="compositionally biased region" description="Polar residues" evidence="9">
    <location>
        <begin position="233"/>
        <end position="247"/>
    </location>
</feature>
<dbReference type="InterPro" id="IPR000306">
    <property type="entry name" value="Znf_FYVE"/>
</dbReference>
<evidence type="ECO:0000256" key="9">
    <source>
        <dbReference type="SAM" id="MobiDB-lite"/>
    </source>
</evidence>
<evidence type="ECO:0000256" key="4">
    <source>
        <dbReference type="ARBA" id="ARBA00022723"/>
    </source>
</evidence>
<keyword evidence="4" id="KW-0479">Metal-binding</keyword>
<evidence type="ECO:0000313" key="13">
    <source>
        <dbReference type="EMBL" id="RZF42354.1"/>
    </source>
</evidence>
<dbReference type="Gene3D" id="1.20.900.10">
    <property type="entry name" value="Dbl homology (DH) domain"/>
    <property type="match status" value="1"/>
</dbReference>
<feature type="compositionally biased region" description="Low complexity" evidence="9">
    <location>
        <begin position="295"/>
        <end position="305"/>
    </location>
</feature>
<evidence type="ECO:0000256" key="8">
    <source>
        <dbReference type="PROSITE-ProRule" id="PRU00091"/>
    </source>
</evidence>
<dbReference type="GO" id="GO:0005085">
    <property type="term" value="F:guanyl-nucleotide exchange factor activity"/>
    <property type="evidence" value="ECO:0007669"/>
    <property type="project" value="UniProtKB-KW"/>
</dbReference>
<dbReference type="SUPFAM" id="SSF48065">
    <property type="entry name" value="DBL homology domain (DH-domain)"/>
    <property type="match status" value="1"/>
</dbReference>
<evidence type="ECO:0000256" key="5">
    <source>
        <dbReference type="ARBA" id="ARBA00022771"/>
    </source>
</evidence>
<dbReference type="Gene3D" id="2.30.29.30">
    <property type="entry name" value="Pleckstrin-homology domain (PH domain)/Phosphotyrosine-binding domain (PTB)"/>
    <property type="match status" value="2"/>
</dbReference>
<dbReference type="PROSITE" id="PS50178">
    <property type="entry name" value="ZF_FYVE"/>
    <property type="match status" value="1"/>
</dbReference>
<dbReference type="InterPro" id="IPR051092">
    <property type="entry name" value="FYVE_RhoGEF_PH"/>
</dbReference>